<sequence length="603" mass="66235">MISPFPKTQCSNLSSLLQGRIPATHLHQIHARVILLGAHHDNLIATRLIGHYPPPQALKLLRQLAEPNVFSFNAAIRVLSESGSSSSDAFRVFIQLKRRPVNANDFTYSFLLKACFKERSGICARQVHGEVVKTGFGSDGFVCNGLILAYGKAVRDLSSARKMFDEMPDKGFASCWTGLIAGLAQAGMSSDVLEMFLAMVRENVRPGDDTMVSVLSACSNLKMDEAVKWVDALELEFDADHSGCTFAAFIDLALVYLHGRLGNVERSRRRFDAMLPSGKRSVLAWNAIMGAYAHNGFPAEALSVFRLLMKDSVARPNHVTMVSVLSACAQIGDLELGRWVHCHVKYRGCKDVLQTNAILATALIDMYSKCGRTEDARQVFEEISSKDIVSFNAMIMGLAMSGEGCEALRLFSEMGVFGLAPNEGTYLGLLSACSHSGLLSQGRRIFSDMRLNTAFPPKLEHYACYIDLLARTGLIEEALETIESMPYKPNDFVWGALLSGCLLHSKPDLAQDISQRLVRADPKSSAGYVMMSNAYAGESRWGEVSGMRLRMKEKGVAKQPGRSWVSVDGVVHEFLAGLKAEDRIEEMCWALDALAKEMKAAAH</sequence>
<proteinExistence type="predicted"/>
<feature type="repeat" description="PPR" evidence="2">
    <location>
        <begin position="281"/>
        <end position="315"/>
    </location>
</feature>
<accession>A0A7N0T4D4</accession>
<protein>
    <recommendedName>
        <fullName evidence="5">Pentatricopeptide repeat-containing protein</fullName>
    </recommendedName>
</protein>
<evidence type="ECO:0000256" key="2">
    <source>
        <dbReference type="PROSITE-ProRule" id="PRU00708"/>
    </source>
</evidence>
<dbReference type="Pfam" id="PF01535">
    <property type="entry name" value="PPR"/>
    <property type="match status" value="3"/>
</dbReference>
<evidence type="ECO:0000313" key="3">
    <source>
        <dbReference type="EnsemblPlants" id="Kaladp0022s0094.1.v1.1.CDS.1"/>
    </source>
</evidence>
<dbReference type="AlphaFoldDB" id="A0A7N0T4D4"/>
<dbReference type="PANTHER" id="PTHR47926">
    <property type="entry name" value="PENTATRICOPEPTIDE REPEAT-CONTAINING PROTEIN"/>
    <property type="match status" value="1"/>
</dbReference>
<feature type="repeat" description="PPR" evidence="2">
    <location>
        <begin position="356"/>
        <end position="386"/>
    </location>
</feature>
<keyword evidence="4" id="KW-1185">Reference proteome</keyword>
<dbReference type="GO" id="GO:0003723">
    <property type="term" value="F:RNA binding"/>
    <property type="evidence" value="ECO:0007669"/>
    <property type="project" value="InterPro"/>
</dbReference>
<dbReference type="InterPro" id="IPR002885">
    <property type="entry name" value="PPR_rpt"/>
</dbReference>
<name>A0A7N0T4D4_KALFE</name>
<dbReference type="Gramene" id="Kaladp0022s0094.1.v1.1">
    <property type="protein sequence ID" value="Kaladp0022s0094.1.v1.1.CDS.1"/>
    <property type="gene ID" value="Kaladp0022s0094.v1.1"/>
</dbReference>
<dbReference type="OMA" id="RLIGHYP"/>
<dbReference type="GO" id="GO:0009451">
    <property type="term" value="P:RNA modification"/>
    <property type="evidence" value="ECO:0007669"/>
    <property type="project" value="InterPro"/>
</dbReference>
<dbReference type="Gene3D" id="1.25.40.10">
    <property type="entry name" value="Tetratricopeptide repeat domain"/>
    <property type="match status" value="4"/>
</dbReference>
<reference evidence="3" key="1">
    <citation type="submission" date="2021-01" db="UniProtKB">
        <authorList>
            <consortium name="EnsemblPlants"/>
        </authorList>
    </citation>
    <scope>IDENTIFICATION</scope>
</reference>
<dbReference type="FunFam" id="1.25.40.10:FF:000344">
    <property type="entry name" value="Pentatricopeptide repeat-containing protein"/>
    <property type="match status" value="1"/>
</dbReference>
<keyword evidence="1" id="KW-0677">Repeat</keyword>
<dbReference type="InterPro" id="IPR046848">
    <property type="entry name" value="E_motif"/>
</dbReference>
<evidence type="ECO:0000256" key="1">
    <source>
        <dbReference type="ARBA" id="ARBA00022737"/>
    </source>
</evidence>
<dbReference type="Pfam" id="PF13041">
    <property type="entry name" value="PPR_2"/>
    <property type="match status" value="2"/>
</dbReference>
<evidence type="ECO:0008006" key="5">
    <source>
        <dbReference type="Google" id="ProtNLM"/>
    </source>
</evidence>
<dbReference type="FunFam" id="1.25.40.10:FF:000184">
    <property type="entry name" value="Pentatricopeptide repeat-containing protein, chloroplastic"/>
    <property type="match status" value="1"/>
</dbReference>
<dbReference type="Pfam" id="PF20431">
    <property type="entry name" value="E_motif"/>
    <property type="match status" value="1"/>
</dbReference>
<feature type="repeat" description="PPR" evidence="2">
    <location>
        <begin position="139"/>
        <end position="174"/>
    </location>
</feature>
<organism evidence="3 4">
    <name type="scientific">Kalanchoe fedtschenkoi</name>
    <name type="common">Lavender scallops</name>
    <name type="synonym">South American air plant</name>
    <dbReference type="NCBI Taxonomy" id="63787"/>
    <lineage>
        <taxon>Eukaryota</taxon>
        <taxon>Viridiplantae</taxon>
        <taxon>Streptophyta</taxon>
        <taxon>Embryophyta</taxon>
        <taxon>Tracheophyta</taxon>
        <taxon>Spermatophyta</taxon>
        <taxon>Magnoliopsida</taxon>
        <taxon>eudicotyledons</taxon>
        <taxon>Gunneridae</taxon>
        <taxon>Pentapetalae</taxon>
        <taxon>Saxifragales</taxon>
        <taxon>Crassulaceae</taxon>
        <taxon>Kalanchoe</taxon>
    </lineage>
</organism>
<dbReference type="PANTHER" id="PTHR47926:SF436">
    <property type="entry name" value="PENTATRICOPEPTIDE REPEAT-CONTAINING PROTEIN ELI1, CHLOROPLASTIC-LIKE ISOFORM X2"/>
    <property type="match status" value="1"/>
</dbReference>
<dbReference type="InterPro" id="IPR011990">
    <property type="entry name" value="TPR-like_helical_dom_sf"/>
</dbReference>
<dbReference type="EnsemblPlants" id="Kaladp0022s0094.1.v1.1">
    <property type="protein sequence ID" value="Kaladp0022s0094.1.v1.1.CDS.1"/>
    <property type="gene ID" value="Kaladp0022s0094.v1.1"/>
</dbReference>
<feature type="repeat" description="PPR" evidence="2">
    <location>
        <begin position="387"/>
        <end position="421"/>
    </location>
</feature>
<evidence type="ECO:0000313" key="4">
    <source>
        <dbReference type="Proteomes" id="UP000594263"/>
    </source>
</evidence>
<dbReference type="PROSITE" id="PS51375">
    <property type="entry name" value="PPR"/>
    <property type="match status" value="4"/>
</dbReference>
<dbReference type="InterPro" id="IPR046960">
    <property type="entry name" value="PPR_At4g14850-like_plant"/>
</dbReference>
<dbReference type="Proteomes" id="UP000594263">
    <property type="component" value="Unplaced"/>
</dbReference>
<dbReference type="NCBIfam" id="TIGR00756">
    <property type="entry name" value="PPR"/>
    <property type="match status" value="4"/>
</dbReference>